<dbReference type="InterPro" id="IPR020846">
    <property type="entry name" value="MFS_dom"/>
</dbReference>
<feature type="transmembrane region" description="Helical" evidence="5">
    <location>
        <begin position="315"/>
        <end position="337"/>
    </location>
</feature>
<evidence type="ECO:0000256" key="4">
    <source>
        <dbReference type="ARBA" id="ARBA00023136"/>
    </source>
</evidence>
<feature type="transmembrane region" description="Helical" evidence="5">
    <location>
        <begin position="208"/>
        <end position="229"/>
    </location>
</feature>
<dbReference type="Pfam" id="PF07690">
    <property type="entry name" value="MFS_1"/>
    <property type="match status" value="1"/>
</dbReference>
<keyword evidence="4 5" id="KW-0472">Membrane</keyword>
<protein>
    <recommendedName>
        <fullName evidence="6">Major facilitator superfamily (MFS) profile domain-containing protein</fullName>
    </recommendedName>
</protein>
<dbReference type="PROSITE" id="PS50850">
    <property type="entry name" value="MFS"/>
    <property type="match status" value="1"/>
</dbReference>
<proteinExistence type="predicted"/>
<dbReference type="GO" id="GO:0022857">
    <property type="term" value="F:transmembrane transporter activity"/>
    <property type="evidence" value="ECO:0007669"/>
    <property type="project" value="InterPro"/>
</dbReference>
<feature type="transmembrane region" description="Helical" evidence="5">
    <location>
        <begin position="241"/>
        <end position="261"/>
    </location>
</feature>
<dbReference type="GO" id="GO:0016020">
    <property type="term" value="C:membrane"/>
    <property type="evidence" value="ECO:0007669"/>
    <property type="project" value="UniProtKB-SubCell"/>
</dbReference>
<feature type="transmembrane region" description="Helical" evidence="5">
    <location>
        <begin position="445"/>
        <end position="468"/>
    </location>
</feature>
<accession>A0A2P7YG75</accession>
<comment type="caution">
    <text evidence="7">The sequence shown here is derived from an EMBL/GenBank/DDBJ whole genome shotgun (WGS) entry which is preliminary data.</text>
</comment>
<dbReference type="InterPro" id="IPR036259">
    <property type="entry name" value="MFS_trans_sf"/>
</dbReference>
<feature type="transmembrane region" description="Helical" evidence="5">
    <location>
        <begin position="273"/>
        <end position="294"/>
    </location>
</feature>
<dbReference type="OrthoDB" id="2130629at2759"/>
<evidence type="ECO:0000256" key="5">
    <source>
        <dbReference type="SAM" id="Phobius"/>
    </source>
</evidence>
<feature type="transmembrane region" description="Helical" evidence="5">
    <location>
        <begin position="177"/>
        <end position="196"/>
    </location>
</feature>
<reference evidence="7 8" key="1">
    <citation type="submission" date="2017-05" db="EMBL/GenBank/DDBJ databases">
        <title>Draft genome sequence of Elsinoe australis.</title>
        <authorList>
            <person name="Cheng Q."/>
        </authorList>
    </citation>
    <scope>NUCLEOTIDE SEQUENCE [LARGE SCALE GENOMIC DNA]</scope>
    <source>
        <strain evidence="7 8">NL1</strain>
    </source>
</reference>
<evidence type="ECO:0000256" key="3">
    <source>
        <dbReference type="ARBA" id="ARBA00022989"/>
    </source>
</evidence>
<feature type="transmembrane region" description="Helical" evidence="5">
    <location>
        <begin position="488"/>
        <end position="506"/>
    </location>
</feature>
<evidence type="ECO:0000256" key="1">
    <source>
        <dbReference type="ARBA" id="ARBA00004141"/>
    </source>
</evidence>
<keyword evidence="3 5" id="KW-1133">Transmembrane helix</keyword>
<name>A0A2P7YG75_9PEZI</name>
<evidence type="ECO:0000313" key="7">
    <source>
        <dbReference type="EMBL" id="PSK34961.1"/>
    </source>
</evidence>
<comment type="subcellular location">
    <subcellularLocation>
        <location evidence="1">Membrane</location>
        <topology evidence="1">Multi-pass membrane protein</topology>
    </subcellularLocation>
</comment>
<dbReference type="EMBL" id="NHZQ01000445">
    <property type="protein sequence ID" value="PSK34961.1"/>
    <property type="molecule type" value="Genomic_DNA"/>
</dbReference>
<keyword evidence="8" id="KW-1185">Reference proteome</keyword>
<dbReference type="PANTHER" id="PTHR42718">
    <property type="entry name" value="MAJOR FACILITATOR SUPERFAMILY MULTIDRUG TRANSPORTER MFSC"/>
    <property type="match status" value="1"/>
</dbReference>
<keyword evidence="2 5" id="KW-0812">Transmembrane</keyword>
<feature type="transmembrane region" description="Helical" evidence="5">
    <location>
        <begin position="349"/>
        <end position="370"/>
    </location>
</feature>
<dbReference type="STRING" id="40998.A0A2P7YG75"/>
<feature type="transmembrane region" description="Helical" evidence="5">
    <location>
        <begin position="47"/>
        <end position="68"/>
    </location>
</feature>
<evidence type="ECO:0000313" key="8">
    <source>
        <dbReference type="Proteomes" id="UP000243723"/>
    </source>
</evidence>
<dbReference type="AlphaFoldDB" id="A0A2P7YG75"/>
<feature type="transmembrane region" description="Helical" evidence="5">
    <location>
        <begin position="408"/>
        <end position="433"/>
    </location>
</feature>
<dbReference type="PANTHER" id="PTHR42718:SF11">
    <property type="entry name" value="MAJOR FACILITATOR SUPERFAMILY (MFS) PROFILE DOMAIN-CONTAINING PROTEIN"/>
    <property type="match status" value="1"/>
</dbReference>
<organism evidence="7 8">
    <name type="scientific">Elsinoe australis</name>
    <dbReference type="NCBI Taxonomy" id="40998"/>
    <lineage>
        <taxon>Eukaryota</taxon>
        <taxon>Fungi</taxon>
        <taxon>Dikarya</taxon>
        <taxon>Ascomycota</taxon>
        <taxon>Pezizomycotina</taxon>
        <taxon>Dothideomycetes</taxon>
        <taxon>Dothideomycetidae</taxon>
        <taxon>Myriangiales</taxon>
        <taxon>Elsinoaceae</taxon>
        <taxon>Elsinoe</taxon>
    </lineage>
</organism>
<evidence type="ECO:0000259" key="6">
    <source>
        <dbReference type="PROSITE" id="PS50850"/>
    </source>
</evidence>
<dbReference type="InterPro" id="IPR011701">
    <property type="entry name" value="MFS"/>
</dbReference>
<evidence type="ECO:0000256" key="2">
    <source>
        <dbReference type="ARBA" id="ARBA00022692"/>
    </source>
</evidence>
<dbReference type="Proteomes" id="UP000243723">
    <property type="component" value="Unassembled WGS sequence"/>
</dbReference>
<dbReference type="SUPFAM" id="SSF103473">
    <property type="entry name" value="MFS general substrate transporter"/>
    <property type="match status" value="1"/>
</dbReference>
<dbReference type="Gene3D" id="1.20.1250.20">
    <property type="entry name" value="MFS general substrate transporter like domains"/>
    <property type="match status" value="1"/>
</dbReference>
<gene>
    <name evidence="7" type="ORF">B9Z65_1544</name>
</gene>
<feature type="domain" description="Major facilitator superfamily (MFS) profile" evidence="6">
    <location>
        <begin position="53"/>
        <end position="510"/>
    </location>
</feature>
<sequence>MSVVPNAIDQTNAIERQTQDSSARNEVWDQQKIEMLGRQRPEAFSNWFVESAFVFALVGSILMSEYTISGFNIALPTVARELNIPDSARTWPAAVPNLTTAVLLLPFARLSEKHGGRYIFLAGHAWLMTWSLICGFSQNPTMLIACRAMQGLGSSAFLPSSLAIMGRIYRPGPRKNLVFSMFGAFACIGFYAGIFFGGLSAQVLGWRWYFWIGSILGLAMIAAGFFAIPHNLGDKDTSIRMDWLGVCTIVPGLALVFFAFTDGGHAPNGWRTPYVYVTLIIGVLFLSAAVYVEGWVAAQPLLPADVFNAKYMKRLILALFFIYGTFGLFLFYSSYYIESVLLVEPLLTAAWFTPLCLGGMVLALVGGVVLHLLSGQMLLIVSGVGSLASVLLFALIPDDGRSNTFLYWAFIFPSMILGTIGVDIAFNVTNVFITTSLPARHQAIGGAMINSLLYLGIAFWLGVGELAVSVTIDMRGRENVSQRSQYQIGFWTGVGLSATALCIFATTRLQSAKADFTADEKARMKQEQDALSTPVDPGLR</sequence>
<feature type="transmembrane region" description="Helical" evidence="5">
    <location>
        <begin position="377"/>
        <end position="396"/>
    </location>
</feature>